<dbReference type="Proteomes" id="UP001055072">
    <property type="component" value="Unassembled WGS sequence"/>
</dbReference>
<proteinExistence type="predicted"/>
<keyword evidence="2" id="KW-1185">Reference proteome</keyword>
<gene>
    <name evidence="1" type="ORF">BDY19DRAFT_724285</name>
</gene>
<evidence type="ECO:0000313" key="1">
    <source>
        <dbReference type="EMBL" id="KAI0090638.1"/>
    </source>
</evidence>
<sequence>MGYVRSRKFCCCLPVRFGVFCMALLGLVGGFGFSIGGFINIHQYMTGKIDLAGNQKASLWVMSLAFGWFGLVSLVGIWGSLSKSFGSISFYAYTVTVNTLLIITTGIYFVWTLFHGDREENGVSKCLNDDNSDLKSVHKWVCQKGFDVIRIVIVIVFVIIWIFQIGEYSNLDCVSKDSEN</sequence>
<dbReference type="EMBL" id="MU274907">
    <property type="protein sequence ID" value="KAI0090638.1"/>
    <property type="molecule type" value="Genomic_DNA"/>
</dbReference>
<evidence type="ECO:0000313" key="2">
    <source>
        <dbReference type="Proteomes" id="UP001055072"/>
    </source>
</evidence>
<reference evidence="1" key="1">
    <citation type="journal article" date="2021" name="Environ. Microbiol.">
        <title>Gene family expansions and transcriptome signatures uncover fungal adaptations to wood decay.</title>
        <authorList>
            <person name="Hage H."/>
            <person name="Miyauchi S."/>
            <person name="Viragh M."/>
            <person name="Drula E."/>
            <person name="Min B."/>
            <person name="Chaduli D."/>
            <person name="Navarro D."/>
            <person name="Favel A."/>
            <person name="Norest M."/>
            <person name="Lesage-Meessen L."/>
            <person name="Balint B."/>
            <person name="Merenyi Z."/>
            <person name="de Eugenio L."/>
            <person name="Morin E."/>
            <person name="Martinez A.T."/>
            <person name="Baldrian P."/>
            <person name="Stursova M."/>
            <person name="Martinez M.J."/>
            <person name="Novotny C."/>
            <person name="Magnuson J.K."/>
            <person name="Spatafora J.W."/>
            <person name="Maurice S."/>
            <person name="Pangilinan J."/>
            <person name="Andreopoulos W."/>
            <person name="LaButti K."/>
            <person name="Hundley H."/>
            <person name="Na H."/>
            <person name="Kuo A."/>
            <person name="Barry K."/>
            <person name="Lipzen A."/>
            <person name="Henrissat B."/>
            <person name="Riley R."/>
            <person name="Ahrendt S."/>
            <person name="Nagy L.G."/>
            <person name="Grigoriev I.V."/>
            <person name="Martin F."/>
            <person name="Rosso M.N."/>
        </authorList>
    </citation>
    <scope>NUCLEOTIDE SEQUENCE</scope>
    <source>
        <strain evidence="1">CBS 384.51</strain>
    </source>
</reference>
<name>A0ACB8U8V2_9APHY</name>
<accession>A0ACB8U8V2</accession>
<protein>
    <submittedName>
        <fullName evidence="1">Uncharacterized protein</fullName>
    </submittedName>
</protein>
<comment type="caution">
    <text evidence="1">The sequence shown here is derived from an EMBL/GenBank/DDBJ whole genome shotgun (WGS) entry which is preliminary data.</text>
</comment>
<organism evidence="1 2">
    <name type="scientific">Irpex rosettiformis</name>
    <dbReference type="NCBI Taxonomy" id="378272"/>
    <lineage>
        <taxon>Eukaryota</taxon>
        <taxon>Fungi</taxon>
        <taxon>Dikarya</taxon>
        <taxon>Basidiomycota</taxon>
        <taxon>Agaricomycotina</taxon>
        <taxon>Agaricomycetes</taxon>
        <taxon>Polyporales</taxon>
        <taxon>Irpicaceae</taxon>
        <taxon>Irpex</taxon>
    </lineage>
</organism>